<reference evidence="2" key="1">
    <citation type="journal article" date="2022" name="Mol. Ecol. Resour.">
        <title>The genomes of chicory, endive, great burdock and yacon provide insights into Asteraceae palaeo-polyploidization history and plant inulin production.</title>
        <authorList>
            <person name="Fan W."/>
            <person name="Wang S."/>
            <person name="Wang H."/>
            <person name="Wang A."/>
            <person name="Jiang F."/>
            <person name="Liu H."/>
            <person name="Zhao H."/>
            <person name="Xu D."/>
            <person name="Zhang Y."/>
        </authorList>
    </citation>
    <scope>NUCLEOTIDE SEQUENCE [LARGE SCALE GENOMIC DNA]</scope>
    <source>
        <strain evidence="2">cv. Punajuju</strain>
    </source>
</reference>
<reference evidence="1 2" key="2">
    <citation type="journal article" date="2022" name="Mol. Ecol. Resour.">
        <title>The genomes of chicory, endive, great burdock and yacon provide insights into Asteraceae paleo-polyploidization history and plant inulin production.</title>
        <authorList>
            <person name="Fan W."/>
            <person name="Wang S."/>
            <person name="Wang H."/>
            <person name="Wang A."/>
            <person name="Jiang F."/>
            <person name="Liu H."/>
            <person name="Zhao H."/>
            <person name="Xu D."/>
            <person name="Zhang Y."/>
        </authorList>
    </citation>
    <scope>NUCLEOTIDE SEQUENCE [LARGE SCALE GENOMIC DNA]</scope>
    <source>
        <strain evidence="2">cv. Punajuju</strain>
        <tissue evidence="1">Leaves</tissue>
    </source>
</reference>
<accession>A0ACB9AIF3</accession>
<gene>
    <name evidence="1" type="ORF">L2E82_39166</name>
</gene>
<sequence>MTIPASSSDQNDDVQSSVDEVYLRCDSERIIPRIVDLKGVSKACGCPLLPLKNQTTGHAPRLSDQGEDIVDEAIKLFRANVFFKHFDLRTPADRILVYLTFYINMALKRLEGCRTVTEGTKAIKNLSMEEIYVPGESGFPFSGIFPIPGSKKEAEVIRDYFKHVREETSKRLLNVAYRANGTPNKWWLAFAKRKFINNLVV</sequence>
<proteinExistence type="predicted"/>
<organism evidence="1 2">
    <name type="scientific">Cichorium intybus</name>
    <name type="common">Chicory</name>
    <dbReference type="NCBI Taxonomy" id="13427"/>
    <lineage>
        <taxon>Eukaryota</taxon>
        <taxon>Viridiplantae</taxon>
        <taxon>Streptophyta</taxon>
        <taxon>Embryophyta</taxon>
        <taxon>Tracheophyta</taxon>
        <taxon>Spermatophyta</taxon>
        <taxon>Magnoliopsida</taxon>
        <taxon>eudicotyledons</taxon>
        <taxon>Gunneridae</taxon>
        <taxon>Pentapetalae</taxon>
        <taxon>asterids</taxon>
        <taxon>campanulids</taxon>
        <taxon>Asterales</taxon>
        <taxon>Asteraceae</taxon>
        <taxon>Cichorioideae</taxon>
        <taxon>Cichorieae</taxon>
        <taxon>Cichoriinae</taxon>
        <taxon>Cichorium</taxon>
    </lineage>
</organism>
<comment type="caution">
    <text evidence="1">The sequence shown here is derived from an EMBL/GenBank/DDBJ whole genome shotgun (WGS) entry which is preliminary data.</text>
</comment>
<keyword evidence="2" id="KW-1185">Reference proteome</keyword>
<dbReference type="EMBL" id="CM042015">
    <property type="protein sequence ID" value="KAI3709404.1"/>
    <property type="molecule type" value="Genomic_DNA"/>
</dbReference>
<evidence type="ECO:0000313" key="2">
    <source>
        <dbReference type="Proteomes" id="UP001055811"/>
    </source>
</evidence>
<evidence type="ECO:0000313" key="1">
    <source>
        <dbReference type="EMBL" id="KAI3709404.1"/>
    </source>
</evidence>
<dbReference type="Proteomes" id="UP001055811">
    <property type="component" value="Linkage Group LG07"/>
</dbReference>
<protein>
    <submittedName>
        <fullName evidence="1">Uncharacterized protein</fullName>
    </submittedName>
</protein>
<name>A0ACB9AIF3_CICIN</name>